<evidence type="ECO:0000313" key="3">
    <source>
        <dbReference type="Proteomes" id="UP000005237"/>
    </source>
</evidence>
<feature type="compositionally biased region" description="Basic residues" evidence="1">
    <location>
        <begin position="385"/>
        <end position="400"/>
    </location>
</feature>
<proteinExistence type="predicted"/>
<keyword evidence="3" id="KW-1185">Reference proteome</keyword>
<feature type="compositionally biased region" description="Basic residues" evidence="1">
    <location>
        <begin position="318"/>
        <end position="328"/>
    </location>
</feature>
<dbReference type="AlphaFoldDB" id="A0A8R1HTP3"/>
<dbReference type="Proteomes" id="UP000005237">
    <property type="component" value="Unassembled WGS sequence"/>
</dbReference>
<feature type="compositionally biased region" description="Basic and acidic residues" evidence="1">
    <location>
        <begin position="426"/>
        <end position="448"/>
    </location>
</feature>
<feature type="compositionally biased region" description="Pro residues" evidence="1">
    <location>
        <begin position="293"/>
        <end position="306"/>
    </location>
</feature>
<feature type="region of interest" description="Disordered" evidence="1">
    <location>
        <begin position="416"/>
        <end position="448"/>
    </location>
</feature>
<dbReference type="EnsemblMetazoa" id="CJA06305a.1">
    <property type="protein sequence ID" value="CJA06305a.1"/>
    <property type="gene ID" value="WBGene00125509"/>
</dbReference>
<reference evidence="2" key="2">
    <citation type="submission" date="2022-06" db="UniProtKB">
        <authorList>
            <consortium name="EnsemblMetazoa"/>
        </authorList>
    </citation>
    <scope>IDENTIFICATION</scope>
    <source>
        <strain evidence="2">DF5081</strain>
    </source>
</reference>
<feature type="compositionally biased region" description="Basic and acidic residues" evidence="1">
    <location>
        <begin position="1"/>
        <end position="18"/>
    </location>
</feature>
<protein>
    <submittedName>
        <fullName evidence="2">Uncharacterized protein</fullName>
    </submittedName>
</protein>
<sequence length="491" mass="54512">MGLIDDAKGRLAAEKEHNNPTNTKAPVKFDEVVDFIDDGAEDIADEKAPVVFVKKVNITSPVRGNPVVNLDELNGNVVGNGLLRKDSDEENHVVQTANDPYSQMELGNAPTHYYQNLMGLFSSRKTDGNYPIINSAPEVVQPAVDDVDLDKLERSQKNFSCDEQEQIEYQNLRDTREVPKIRNVLGPVSEGFFASFGGNPSHVLGCDLSVINPVSVANANVFQTLTSNGRLLPAIPRRYFPPNELPLHPRPRPGIKSPVTIMLNHPVHHNNSISDSIIPQFGGSPMSVSPTPSLSPPKSPPPPPPLQDKDNQVVSASTKKRNKKKAKKAAAVSDVITEETVKENEIDEETAPAPVEINSSVEGEEKEDGENENDDGMTEEEREARRLRNRKDRLKKKQKKEKMEMEMKALDVVAQQREQSELVDNDFNRNQKEISPEKKERKTKSDRFARGCSTLAVGSNMAMSTSDKKNGKEMRYCAEDVMSANFSRHAI</sequence>
<reference evidence="3" key="1">
    <citation type="submission" date="2010-08" db="EMBL/GenBank/DDBJ databases">
        <authorList>
            <consortium name="Caenorhabditis japonica Sequencing Consortium"/>
            <person name="Wilson R.K."/>
        </authorList>
    </citation>
    <scope>NUCLEOTIDE SEQUENCE [LARGE SCALE GENOMIC DNA]</scope>
    <source>
        <strain evidence="3">DF5081</strain>
    </source>
</reference>
<feature type="region of interest" description="Disordered" evidence="1">
    <location>
        <begin position="273"/>
        <end position="403"/>
    </location>
</feature>
<feature type="compositionally biased region" description="Acidic residues" evidence="1">
    <location>
        <begin position="362"/>
        <end position="381"/>
    </location>
</feature>
<feature type="region of interest" description="Disordered" evidence="1">
    <location>
        <begin position="1"/>
        <end position="25"/>
    </location>
</feature>
<name>A0A8R1HTP3_CAEJA</name>
<evidence type="ECO:0000256" key="1">
    <source>
        <dbReference type="SAM" id="MobiDB-lite"/>
    </source>
</evidence>
<accession>A0A8R1HTP3</accession>
<organism evidence="2 3">
    <name type="scientific">Caenorhabditis japonica</name>
    <dbReference type="NCBI Taxonomy" id="281687"/>
    <lineage>
        <taxon>Eukaryota</taxon>
        <taxon>Metazoa</taxon>
        <taxon>Ecdysozoa</taxon>
        <taxon>Nematoda</taxon>
        <taxon>Chromadorea</taxon>
        <taxon>Rhabditida</taxon>
        <taxon>Rhabditina</taxon>
        <taxon>Rhabditomorpha</taxon>
        <taxon>Rhabditoidea</taxon>
        <taxon>Rhabditidae</taxon>
        <taxon>Peloderinae</taxon>
        <taxon>Caenorhabditis</taxon>
    </lineage>
</organism>
<evidence type="ECO:0000313" key="2">
    <source>
        <dbReference type="EnsemblMetazoa" id="CJA06305a.1"/>
    </source>
</evidence>